<dbReference type="InterPro" id="IPR031107">
    <property type="entry name" value="Small_HSP"/>
</dbReference>
<reference evidence="5" key="1">
    <citation type="journal article" date="2019" name="Int. J. Syst. Evol. Microbiol.">
        <title>The Global Catalogue of Microorganisms (GCM) 10K type strain sequencing project: providing services to taxonomists for standard genome sequencing and annotation.</title>
        <authorList>
            <consortium name="The Broad Institute Genomics Platform"/>
            <consortium name="The Broad Institute Genome Sequencing Center for Infectious Disease"/>
            <person name="Wu L."/>
            <person name="Ma J."/>
        </authorList>
    </citation>
    <scope>NUCLEOTIDE SEQUENCE [LARGE SCALE GENOMIC DNA]</scope>
    <source>
        <strain evidence="5">CGMCC 1.7656</strain>
    </source>
</reference>
<keyword evidence="5" id="KW-1185">Reference proteome</keyword>
<feature type="domain" description="SHSP" evidence="3">
    <location>
        <begin position="43"/>
        <end position="158"/>
    </location>
</feature>
<evidence type="ECO:0000313" key="5">
    <source>
        <dbReference type="Proteomes" id="UP000620064"/>
    </source>
</evidence>
<dbReference type="CDD" id="cd06464">
    <property type="entry name" value="ACD_sHsps-like"/>
    <property type="match status" value="1"/>
</dbReference>
<dbReference type="InterPro" id="IPR002068">
    <property type="entry name" value="A-crystallin/Hsp20_dom"/>
</dbReference>
<proteinExistence type="inferred from homology"/>
<protein>
    <recommendedName>
        <fullName evidence="3">SHSP domain-containing protein</fullName>
    </recommendedName>
</protein>
<comment type="caution">
    <text evidence="4">The sequence shown here is derived from an EMBL/GenBank/DDBJ whole genome shotgun (WGS) entry which is preliminary data.</text>
</comment>
<evidence type="ECO:0000259" key="3">
    <source>
        <dbReference type="PROSITE" id="PS01031"/>
    </source>
</evidence>
<dbReference type="Pfam" id="PF00011">
    <property type="entry name" value="HSP20"/>
    <property type="match status" value="1"/>
</dbReference>
<sequence length="158" mass="18288">MFNQKKYHKMTLIKRNPNVPAFANFFDDFFAKDAFNWNDKNFADFGNTLPSVNVKEADQNFDIELAVPGMKKEDFKISLDRNILTISSEQKSETEQKDQNGKYTRREFNYNAFSRSFTLPSQVVDAENIVASYTDGILKIVIPKKVKEENAIKTIEIK</sequence>
<comment type="similarity">
    <text evidence="1 2">Belongs to the small heat shock protein (HSP20) family.</text>
</comment>
<dbReference type="InterPro" id="IPR008978">
    <property type="entry name" value="HSP20-like_chaperone"/>
</dbReference>
<name>A0ABQ2NGW2_9FLAO</name>
<organism evidence="4 5">
    <name type="scientific">Cloacibacterium rupense</name>
    <dbReference type="NCBI Taxonomy" id="517423"/>
    <lineage>
        <taxon>Bacteria</taxon>
        <taxon>Pseudomonadati</taxon>
        <taxon>Bacteroidota</taxon>
        <taxon>Flavobacteriia</taxon>
        <taxon>Flavobacteriales</taxon>
        <taxon>Weeksellaceae</taxon>
    </lineage>
</organism>
<dbReference type="Proteomes" id="UP000620064">
    <property type="component" value="Unassembled WGS sequence"/>
</dbReference>
<evidence type="ECO:0000256" key="1">
    <source>
        <dbReference type="PROSITE-ProRule" id="PRU00285"/>
    </source>
</evidence>
<gene>
    <name evidence="4" type="ORF">GCM10010992_07260</name>
</gene>
<dbReference type="Gene3D" id="2.60.40.790">
    <property type="match status" value="1"/>
</dbReference>
<evidence type="ECO:0000256" key="2">
    <source>
        <dbReference type="RuleBase" id="RU003616"/>
    </source>
</evidence>
<dbReference type="PANTHER" id="PTHR11527">
    <property type="entry name" value="HEAT-SHOCK PROTEIN 20 FAMILY MEMBER"/>
    <property type="match status" value="1"/>
</dbReference>
<dbReference type="PROSITE" id="PS01031">
    <property type="entry name" value="SHSP"/>
    <property type="match status" value="1"/>
</dbReference>
<evidence type="ECO:0000313" key="4">
    <source>
        <dbReference type="EMBL" id="GGP02526.1"/>
    </source>
</evidence>
<accession>A0ABQ2NGW2</accession>
<dbReference type="SUPFAM" id="SSF49764">
    <property type="entry name" value="HSP20-like chaperones"/>
    <property type="match status" value="1"/>
</dbReference>
<dbReference type="EMBL" id="BMLV01000001">
    <property type="protein sequence ID" value="GGP02526.1"/>
    <property type="molecule type" value="Genomic_DNA"/>
</dbReference>